<dbReference type="PROSITE" id="PS50011">
    <property type="entry name" value="PROTEIN_KINASE_DOM"/>
    <property type="match status" value="1"/>
</dbReference>
<dbReference type="PANTHER" id="PTHR32134">
    <property type="entry name" value="FNIP REPEAT-CONTAINING PROTEIN"/>
    <property type="match status" value="1"/>
</dbReference>
<reference evidence="7 8" key="1">
    <citation type="submission" date="2023-11" db="EMBL/GenBank/DDBJ databases">
        <title>Dfirmibasis_genome.</title>
        <authorList>
            <person name="Edelbroek B."/>
            <person name="Kjellin J."/>
            <person name="Jerlstrom-Hultqvist J."/>
            <person name="Soderbom F."/>
        </authorList>
    </citation>
    <scope>NUCLEOTIDE SEQUENCE [LARGE SCALE GENOMIC DNA]</scope>
    <source>
        <strain evidence="7 8">TNS-C-14</strain>
    </source>
</reference>
<dbReference type="PROSITE" id="PS00108">
    <property type="entry name" value="PROTEIN_KINASE_ST"/>
    <property type="match status" value="1"/>
</dbReference>
<evidence type="ECO:0000256" key="1">
    <source>
        <dbReference type="ARBA" id="ARBA00022737"/>
    </source>
</evidence>
<evidence type="ECO:0000256" key="3">
    <source>
        <dbReference type="ARBA" id="ARBA00022840"/>
    </source>
</evidence>
<dbReference type="InterPro" id="IPR000719">
    <property type="entry name" value="Prot_kinase_dom"/>
</dbReference>
<dbReference type="EMBL" id="JAVFKY010000003">
    <property type="protein sequence ID" value="KAK5579894.1"/>
    <property type="molecule type" value="Genomic_DNA"/>
</dbReference>
<dbReference type="InterPro" id="IPR011009">
    <property type="entry name" value="Kinase-like_dom_sf"/>
</dbReference>
<dbReference type="Pfam" id="PF00069">
    <property type="entry name" value="Pkinase"/>
    <property type="match status" value="2"/>
</dbReference>
<evidence type="ECO:0000256" key="5">
    <source>
        <dbReference type="PROSITE-ProRule" id="PRU10141"/>
    </source>
</evidence>
<dbReference type="GO" id="GO:0005524">
    <property type="term" value="F:ATP binding"/>
    <property type="evidence" value="ECO:0007669"/>
    <property type="project" value="UniProtKB-UniRule"/>
</dbReference>
<evidence type="ECO:0000313" key="7">
    <source>
        <dbReference type="EMBL" id="KAK5579894.1"/>
    </source>
</evidence>
<dbReference type="SUPFAM" id="SSF52058">
    <property type="entry name" value="L domain-like"/>
    <property type="match status" value="1"/>
</dbReference>
<accession>A0AAN7TUB6</accession>
<comment type="caution">
    <text evidence="7">The sequence shown here is derived from an EMBL/GenBank/DDBJ whole genome shotgun (WGS) entry which is preliminary data.</text>
</comment>
<dbReference type="PANTHER" id="PTHR32134:SF92">
    <property type="entry name" value="FNIP REPEAT-CONTAINING PROTEIN"/>
    <property type="match status" value="1"/>
</dbReference>
<sequence>MIELVHKESQWEILSQLGTGSFGRVVKAKKINCDGTGIIIDICAIKIIKKSVFTKNEIEILKQLDHPLIVKYYGYGVGENDDNIYIYMEYIDGYPISSILKKQPKNHFPEDIISKIVIDLAFILSYIHGDERKIIHRDLKCDNIMLVNDNSHSCEANCSINGGSAKPLNNQLIESCVCNLNGSGTDENCKSCKLNSRPIREIQSSCESCGSDLDEASTSSLPNTTKSTTCRLINCIYSVSKKIKLIDFGLSKGCDGDSKYYSLVGTSTHMPPEVALRNNTACRKSDIWSLGCTIIEMAGGNLFEKDIHGKPKIPDHLSSSCKNFIQRCLTIDPTHRDDIINLISHNFIDRNRVNEEVKVDSKSKIQFDDEFNEVILSGDLDGVTEVVFGFDFNQPIIPGTMSSVKKIEFGGSFNRELLVDSLPSAISITFGARFNNGNKPLVVGAIPSTCQYLTFGWTFNQTIHPRCLPDSLKQLIFLEGGNFNRILEVGSIPRSVTTLILGDYDQKIEKGVLPNSLTTLELGGEFNYPLEGCIPESVTSLSLGYRFNQPLTNNCIPPCCKILKFGLYFNQDLSPGILPQSIETLMLGYYFNKELVEGSLPSSITTLLYEHRDYPKKVHADFYELTNLSKDLDQNEIVPLTPESLPESITKLTIGKNQNHIIAFNCLPPDLQSLKYHGGFSRALIPRDLPSSITSVKLYNYNYEIKKTSFPKSVTSLQLGSRFQKFIQIQSLSNLHQNMRDLKIYIHDDELDIYNLEDIIPQTITSLIINGENIDLPIGVEK</sequence>
<dbReference type="AlphaFoldDB" id="A0AAN7TUB6"/>
<organism evidence="7 8">
    <name type="scientific">Dictyostelium firmibasis</name>
    <dbReference type="NCBI Taxonomy" id="79012"/>
    <lineage>
        <taxon>Eukaryota</taxon>
        <taxon>Amoebozoa</taxon>
        <taxon>Evosea</taxon>
        <taxon>Eumycetozoa</taxon>
        <taxon>Dictyostelia</taxon>
        <taxon>Dictyosteliales</taxon>
        <taxon>Dictyosteliaceae</taxon>
        <taxon>Dictyostelium</taxon>
    </lineage>
</organism>
<dbReference type="InterPro" id="IPR008271">
    <property type="entry name" value="Ser/Thr_kinase_AS"/>
</dbReference>
<dbReference type="Proteomes" id="UP001344447">
    <property type="component" value="Unassembled WGS sequence"/>
</dbReference>
<dbReference type="GO" id="GO:0004672">
    <property type="term" value="F:protein kinase activity"/>
    <property type="evidence" value="ECO:0007669"/>
    <property type="project" value="InterPro"/>
</dbReference>
<dbReference type="Gene3D" id="1.10.510.10">
    <property type="entry name" value="Transferase(Phosphotransferase) domain 1"/>
    <property type="match status" value="2"/>
</dbReference>
<keyword evidence="8" id="KW-1185">Reference proteome</keyword>
<dbReference type="PROSITE" id="PS00107">
    <property type="entry name" value="PROTEIN_KINASE_ATP"/>
    <property type="match status" value="1"/>
</dbReference>
<feature type="domain" description="Protein kinase" evidence="6">
    <location>
        <begin position="11"/>
        <end position="348"/>
    </location>
</feature>
<protein>
    <recommendedName>
        <fullName evidence="6">Protein kinase domain-containing protein</fullName>
    </recommendedName>
</protein>
<dbReference type="SMART" id="SM00220">
    <property type="entry name" value="S_TKc"/>
    <property type="match status" value="1"/>
</dbReference>
<keyword evidence="2 5" id="KW-0547">Nucleotide-binding</keyword>
<proteinExistence type="inferred from homology"/>
<keyword evidence="1" id="KW-0677">Repeat</keyword>
<evidence type="ECO:0000256" key="2">
    <source>
        <dbReference type="ARBA" id="ARBA00022741"/>
    </source>
</evidence>
<keyword evidence="3 5" id="KW-0067">ATP-binding</keyword>
<dbReference type="Pfam" id="PF05725">
    <property type="entry name" value="FNIP"/>
    <property type="match status" value="6"/>
</dbReference>
<feature type="binding site" evidence="5">
    <location>
        <position position="50"/>
    </location>
    <ligand>
        <name>ATP</name>
        <dbReference type="ChEBI" id="CHEBI:30616"/>
    </ligand>
</feature>
<evidence type="ECO:0000259" key="6">
    <source>
        <dbReference type="PROSITE" id="PS50011"/>
    </source>
</evidence>
<dbReference type="SUPFAM" id="SSF56112">
    <property type="entry name" value="Protein kinase-like (PK-like)"/>
    <property type="match status" value="1"/>
</dbReference>
<evidence type="ECO:0000313" key="8">
    <source>
        <dbReference type="Proteomes" id="UP001344447"/>
    </source>
</evidence>
<evidence type="ECO:0000256" key="4">
    <source>
        <dbReference type="ARBA" id="ARBA00025754"/>
    </source>
</evidence>
<dbReference type="InterPro" id="IPR051251">
    <property type="entry name" value="STK_FNIP-Repeat"/>
</dbReference>
<dbReference type="InterPro" id="IPR017441">
    <property type="entry name" value="Protein_kinase_ATP_BS"/>
</dbReference>
<dbReference type="InterPro" id="IPR008615">
    <property type="entry name" value="FNIP"/>
</dbReference>
<gene>
    <name evidence="7" type="ORF">RB653_009582</name>
</gene>
<comment type="similarity">
    <text evidence="4">Belongs to the protein kinase superfamily. STE Ser/Thr protein kinase family.</text>
</comment>
<name>A0AAN7TUB6_9MYCE</name>